<organism evidence="7 8">
    <name type="scientific">Fasciola gigantica</name>
    <name type="common">Giant liver fluke</name>
    <dbReference type="NCBI Taxonomy" id="46835"/>
    <lineage>
        <taxon>Eukaryota</taxon>
        <taxon>Metazoa</taxon>
        <taxon>Spiralia</taxon>
        <taxon>Lophotrochozoa</taxon>
        <taxon>Platyhelminthes</taxon>
        <taxon>Trematoda</taxon>
        <taxon>Digenea</taxon>
        <taxon>Plagiorchiida</taxon>
        <taxon>Echinostomata</taxon>
        <taxon>Echinostomatoidea</taxon>
        <taxon>Fasciolidae</taxon>
        <taxon>Fasciola</taxon>
    </lineage>
</organism>
<protein>
    <submittedName>
        <fullName evidence="7">Uncharacterized protein</fullName>
    </submittedName>
</protein>
<keyword evidence="4" id="KW-0812">Transmembrane</keyword>
<keyword evidence="6" id="KW-0472">Membrane</keyword>
<sequence>MAPAYAAASYDLVWISPSGIFTSTTILLNLSRKLEPLHVGTVH</sequence>
<comment type="caution">
    <text evidence="7">The sequence shown here is derived from an EMBL/GenBank/DDBJ whole genome shotgun (WGS) entry which is preliminary data.</text>
</comment>
<evidence type="ECO:0000256" key="1">
    <source>
        <dbReference type="ARBA" id="ARBA00004141"/>
    </source>
</evidence>
<evidence type="ECO:0000256" key="6">
    <source>
        <dbReference type="ARBA" id="ARBA00023136"/>
    </source>
</evidence>
<gene>
    <name evidence="7" type="ORF">FGIG_00133</name>
</gene>
<evidence type="ECO:0000256" key="5">
    <source>
        <dbReference type="ARBA" id="ARBA00022989"/>
    </source>
</evidence>
<keyword evidence="3" id="KW-0808">Transferase</keyword>
<keyword evidence="2" id="KW-0328">Glycosyltransferase</keyword>
<dbReference type="AlphaFoldDB" id="A0A504YQJ6"/>
<keyword evidence="8" id="KW-1185">Reference proteome</keyword>
<evidence type="ECO:0000313" key="7">
    <source>
        <dbReference type="EMBL" id="TPP62915.1"/>
    </source>
</evidence>
<dbReference type="Pfam" id="PF13506">
    <property type="entry name" value="Glyco_transf_21"/>
    <property type="match status" value="1"/>
</dbReference>
<dbReference type="InterPro" id="IPR025993">
    <property type="entry name" value="Ceramide_glucosylTrfase"/>
</dbReference>
<reference evidence="7 8" key="1">
    <citation type="submission" date="2019-04" db="EMBL/GenBank/DDBJ databases">
        <title>Annotation for the trematode Fasciola gigantica.</title>
        <authorList>
            <person name="Choi Y.-J."/>
        </authorList>
    </citation>
    <scope>NUCLEOTIDE SEQUENCE [LARGE SCALE GENOMIC DNA]</scope>
    <source>
        <strain evidence="7">Uganda_cow_1</strain>
    </source>
</reference>
<dbReference type="EMBL" id="SUNJ01006305">
    <property type="protein sequence ID" value="TPP62915.1"/>
    <property type="molecule type" value="Genomic_DNA"/>
</dbReference>
<keyword evidence="5" id="KW-1133">Transmembrane helix</keyword>
<comment type="subcellular location">
    <subcellularLocation>
        <location evidence="1">Membrane</location>
        <topology evidence="1">Multi-pass membrane protein</topology>
    </subcellularLocation>
</comment>
<evidence type="ECO:0000256" key="3">
    <source>
        <dbReference type="ARBA" id="ARBA00022679"/>
    </source>
</evidence>
<evidence type="ECO:0000256" key="2">
    <source>
        <dbReference type="ARBA" id="ARBA00022676"/>
    </source>
</evidence>
<dbReference type="Proteomes" id="UP000316759">
    <property type="component" value="Unassembled WGS sequence"/>
</dbReference>
<proteinExistence type="predicted"/>
<accession>A0A504YQJ6</accession>
<name>A0A504YQJ6_FASGI</name>
<evidence type="ECO:0000313" key="8">
    <source>
        <dbReference type="Proteomes" id="UP000316759"/>
    </source>
</evidence>
<evidence type="ECO:0000256" key="4">
    <source>
        <dbReference type="ARBA" id="ARBA00022692"/>
    </source>
</evidence>